<protein>
    <submittedName>
        <fullName evidence="1">Uncharacterized protein</fullName>
    </submittedName>
</protein>
<dbReference type="Proteomes" id="UP000078540">
    <property type="component" value="Unassembled WGS sequence"/>
</dbReference>
<organism evidence="1 2">
    <name type="scientific">Atta colombica</name>
    <dbReference type="NCBI Taxonomy" id="520822"/>
    <lineage>
        <taxon>Eukaryota</taxon>
        <taxon>Metazoa</taxon>
        <taxon>Ecdysozoa</taxon>
        <taxon>Arthropoda</taxon>
        <taxon>Hexapoda</taxon>
        <taxon>Insecta</taxon>
        <taxon>Pterygota</taxon>
        <taxon>Neoptera</taxon>
        <taxon>Endopterygota</taxon>
        <taxon>Hymenoptera</taxon>
        <taxon>Apocrita</taxon>
        <taxon>Aculeata</taxon>
        <taxon>Formicoidea</taxon>
        <taxon>Formicidae</taxon>
        <taxon>Myrmicinae</taxon>
        <taxon>Atta</taxon>
    </lineage>
</organism>
<reference evidence="1 2" key="1">
    <citation type="submission" date="2015-09" db="EMBL/GenBank/DDBJ databases">
        <title>Atta colombica WGS genome.</title>
        <authorList>
            <person name="Nygaard S."/>
            <person name="Hu H."/>
            <person name="Boomsma J."/>
            <person name="Zhang G."/>
        </authorList>
    </citation>
    <scope>NUCLEOTIDE SEQUENCE [LARGE SCALE GENOMIC DNA]</scope>
    <source>
        <strain evidence="1">Treedump-2</strain>
        <tissue evidence="1">Whole body</tissue>
    </source>
</reference>
<evidence type="ECO:0000313" key="2">
    <source>
        <dbReference type="Proteomes" id="UP000078540"/>
    </source>
</evidence>
<keyword evidence="2" id="KW-1185">Reference proteome</keyword>
<accession>A0A195B2E4</accession>
<dbReference type="AlphaFoldDB" id="A0A195B2E4"/>
<evidence type="ECO:0000313" key="1">
    <source>
        <dbReference type="EMBL" id="KYM78450.1"/>
    </source>
</evidence>
<name>A0A195B2E4_9HYME</name>
<proteinExistence type="predicted"/>
<sequence length="73" mass="7942">MSLIADPFLFIPSLLTISTLGSRNDSLSTHETFFAIRGYFGIGSDAMAPISNLPPACTSKKESELWCFPARDS</sequence>
<dbReference type="EMBL" id="KQ976662">
    <property type="protein sequence ID" value="KYM78450.1"/>
    <property type="molecule type" value="Genomic_DNA"/>
</dbReference>
<gene>
    <name evidence="1" type="ORF">ALC53_11105</name>
</gene>